<keyword evidence="2" id="KW-0479">Metal-binding</keyword>
<dbReference type="EMBL" id="OU895880">
    <property type="protein sequence ID" value="CAG9810469.1"/>
    <property type="molecule type" value="Genomic_DNA"/>
</dbReference>
<evidence type="ECO:0000256" key="2">
    <source>
        <dbReference type="ARBA" id="ARBA00022723"/>
    </source>
</evidence>
<evidence type="ECO:0000256" key="7">
    <source>
        <dbReference type="ARBA" id="ARBA00023242"/>
    </source>
</evidence>
<dbReference type="InterPro" id="IPR013087">
    <property type="entry name" value="Znf_C2H2_type"/>
</dbReference>
<dbReference type="PANTHER" id="PTHR46179:SF13">
    <property type="entry name" value="C2H2-TYPE DOMAIN-CONTAINING PROTEIN"/>
    <property type="match status" value="1"/>
</dbReference>
<dbReference type="GO" id="GO:0008270">
    <property type="term" value="F:zinc ion binding"/>
    <property type="evidence" value="ECO:0007669"/>
    <property type="project" value="UniProtKB-KW"/>
</dbReference>
<dbReference type="GO" id="GO:0006357">
    <property type="term" value="P:regulation of transcription by RNA polymerase II"/>
    <property type="evidence" value="ECO:0007669"/>
    <property type="project" value="TreeGrafter"/>
</dbReference>
<keyword evidence="7" id="KW-0539">Nucleus</keyword>
<dbReference type="PROSITE" id="PS50157">
    <property type="entry name" value="ZINC_FINGER_C2H2_2"/>
    <property type="match status" value="6"/>
</dbReference>
<dbReference type="PANTHER" id="PTHR46179">
    <property type="entry name" value="ZINC FINGER PROTEIN"/>
    <property type="match status" value="1"/>
</dbReference>
<dbReference type="GO" id="GO:0005634">
    <property type="term" value="C:nucleus"/>
    <property type="evidence" value="ECO:0007669"/>
    <property type="project" value="UniProtKB-SubCell"/>
</dbReference>
<organism evidence="11 12">
    <name type="scientific">Chironomus riparius</name>
    <dbReference type="NCBI Taxonomy" id="315576"/>
    <lineage>
        <taxon>Eukaryota</taxon>
        <taxon>Metazoa</taxon>
        <taxon>Ecdysozoa</taxon>
        <taxon>Arthropoda</taxon>
        <taxon>Hexapoda</taxon>
        <taxon>Insecta</taxon>
        <taxon>Pterygota</taxon>
        <taxon>Neoptera</taxon>
        <taxon>Endopterygota</taxon>
        <taxon>Diptera</taxon>
        <taxon>Nematocera</taxon>
        <taxon>Chironomoidea</taxon>
        <taxon>Chironomidae</taxon>
        <taxon>Chironominae</taxon>
        <taxon>Chironomus</taxon>
    </lineage>
</organism>
<protein>
    <recommendedName>
        <fullName evidence="10">C2H2-type domain-containing protein</fullName>
    </recommendedName>
</protein>
<feature type="domain" description="C2H2-type" evidence="10">
    <location>
        <begin position="169"/>
        <end position="192"/>
    </location>
</feature>
<reference evidence="11" key="2">
    <citation type="submission" date="2022-10" db="EMBL/GenBank/DDBJ databases">
        <authorList>
            <consortium name="ENA_rothamsted_submissions"/>
            <consortium name="culmorum"/>
            <person name="King R."/>
        </authorList>
    </citation>
    <scope>NUCLEOTIDE SEQUENCE</scope>
</reference>
<evidence type="ECO:0000256" key="4">
    <source>
        <dbReference type="ARBA" id="ARBA00022833"/>
    </source>
</evidence>
<dbReference type="InterPro" id="IPR036236">
    <property type="entry name" value="Znf_C2H2_sf"/>
</dbReference>
<evidence type="ECO:0000259" key="10">
    <source>
        <dbReference type="PROSITE" id="PS50157"/>
    </source>
</evidence>
<feature type="compositionally biased region" description="Basic and acidic residues" evidence="9">
    <location>
        <begin position="454"/>
        <end position="466"/>
    </location>
</feature>
<evidence type="ECO:0000313" key="12">
    <source>
        <dbReference type="Proteomes" id="UP001153620"/>
    </source>
</evidence>
<keyword evidence="4" id="KW-0862">Zinc</keyword>
<keyword evidence="6" id="KW-0804">Transcription</keyword>
<comment type="subcellular location">
    <subcellularLocation>
        <location evidence="1">Nucleus</location>
    </subcellularLocation>
</comment>
<name>A0A9N9S6Y1_9DIPT</name>
<dbReference type="OrthoDB" id="6077919at2759"/>
<keyword evidence="12" id="KW-1185">Reference proteome</keyword>
<dbReference type="Gene3D" id="3.30.160.60">
    <property type="entry name" value="Classic Zinc Finger"/>
    <property type="match status" value="6"/>
</dbReference>
<dbReference type="Pfam" id="PF00096">
    <property type="entry name" value="zf-C2H2"/>
    <property type="match status" value="2"/>
</dbReference>
<keyword evidence="3 8" id="KW-0863">Zinc-finger</keyword>
<accession>A0A9N9S6Y1</accession>
<feature type="domain" description="C2H2-type" evidence="10">
    <location>
        <begin position="264"/>
        <end position="291"/>
    </location>
</feature>
<proteinExistence type="predicted"/>
<evidence type="ECO:0000256" key="6">
    <source>
        <dbReference type="ARBA" id="ARBA00023163"/>
    </source>
</evidence>
<feature type="domain" description="C2H2-type" evidence="10">
    <location>
        <begin position="388"/>
        <end position="411"/>
    </location>
</feature>
<evidence type="ECO:0000313" key="11">
    <source>
        <dbReference type="EMBL" id="CAG9810469.1"/>
    </source>
</evidence>
<evidence type="ECO:0000256" key="8">
    <source>
        <dbReference type="PROSITE-ProRule" id="PRU00042"/>
    </source>
</evidence>
<keyword evidence="5" id="KW-0805">Transcription regulation</keyword>
<dbReference type="Pfam" id="PF13894">
    <property type="entry name" value="zf-C2H2_4"/>
    <property type="match status" value="1"/>
</dbReference>
<feature type="domain" description="C2H2-type" evidence="10">
    <location>
        <begin position="360"/>
        <end position="387"/>
    </location>
</feature>
<evidence type="ECO:0000256" key="3">
    <source>
        <dbReference type="ARBA" id="ARBA00022771"/>
    </source>
</evidence>
<evidence type="ECO:0000256" key="5">
    <source>
        <dbReference type="ARBA" id="ARBA00023015"/>
    </source>
</evidence>
<sequence length="477" mass="56259">MKMEIPIKVEPLFDDIGDIQDAIQCCFICKDGQSIFKELLEHFKGNHYEDYNQLPNDSIVQLCSCPDAIQLQFKLLNHILSKSLPKAPTQDNSDLKEEITAIFTSESEPSAIDHVKVELQEDDDTDSRSSASESDYEPQPKRKSPQKVDNSKRRRRKRVEVEVSESFTVKCDYCPRLFTKVQSLQNHYDLMHDPINQFKCSKCEHGHCKTLRNLNSHLRTHEEEEVRATMTGDCSNKICPTCGKEWKTDLQLYHHMLTHREKLLECDHCGMRFNMKNTLWRHILTHFKEKRIKDKSKEKRTLCQYCSMWISFYNLKRHIRTSHSENKHIYNCDFEGCGKSFTESQTLKDHKNLHFGLKPYVCEFCNQAFPHIATLRRHKYRHTDPEKYKCTICSECFTTRKSLTNHVQRQHHDVGNDAKPFACTIDGCNSTFKYENYLQNHMRDVHIKKRSRIRNKDKQHQQEESSGRFYDFSESSV</sequence>
<dbReference type="Proteomes" id="UP001153620">
    <property type="component" value="Chromosome 4"/>
</dbReference>
<feature type="domain" description="C2H2-type" evidence="10">
    <location>
        <begin position="330"/>
        <end position="359"/>
    </location>
</feature>
<evidence type="ECO:0000256" key="1">
    <source>
        <dbReference type="ARBA" id="ARBA00004123"/>
    </source>
</evidence>
<dbReference type="InterPro" id="IPR051061">
    <property type="entry name" value="Zinc_finger_trans_reg"/>
</dbReference>
<dbReference type="SMART" id="SM00355">
    <property type="entry name" value="ZnF_C2H2"/>
    <property type="match status" value="10"/>
</dbReference>
<feature type="domain" description="C2H2-type" evidence="10">
    <location>
        <begin position="421"/>
        <end position="451"/>
    </location>
</feature>
<gene>
    <name evidence="11" type="ORF">CHIRRI_LOCUS13282</name>
</gene>
<dbReference type="AlphaFoldDB" id="A0A9N9S6Y1"/>
<feature type="region of interest" description="Disordered" evidence="9">
    <location>
        <begin position="119"/>
        <end position="159"/>
    </location>
</feature>
<dbReference type="PROSITE" id="PS00028">
    <property type="entry name" value="ZINC_FINGER_C2H2_1"/>
    <property type="match status" value="5"/>
</dbReference>
<dbReference type="SUPFAM" id="SSF57667">
    <property type="entry name" value="beta-beta-alpha zinc fingers"/>
    <property type="match status" value="4"/>
</dbReference>
<feature type="region of interest" description="Disordered" evidence="9">
    <location>
        <begin position="451"/>
        <end position="477"/>
    </location>
</feature>
<evidence type="ECO:0000256" key="9">
    <source>
        <dbReference type="SAM" id="MobiDB-lite"/>
    </source>
</evidence>
<reference evidence="11" key="1">
    <citation type="submission" date="2022-01" db="EMBL/GenBank/DDBJ databases">
        <authorList>
            <person name="King R."/>
        </authorList>
    </citation>
    <scope>NUCLEOTIDE SEQUENCE</scope>
</reference>